<name>I0V7S2_9PSEU</name>
<evidence type="ECO:0000256" key="2">
    <source>
        <dbReference type="ARBA" id="ARBA00022679"/>
    </source>
</evidence>
<organism evidence="9 10">
    <name type="scientific">Saccharomonospora xinjiangensis XJ-54</name>
    <dbReference type="NCBI Taxonomy" id="882086"/>
    <lineage>
        <taxon>Bacteria</taxon>
        <taxon>Bacillati</taxon>
        <taxon>Actinomycetota</taxon>
        <taxon>Actinomycetes</taxon>
        <taxon>Pseudonocardiales</taxon>
        <taxon>Pseudonocardiaceae</taxon>
        <taxon>Saccharomonospora</taxon>
    </lineage>
</organism>
<keyword evidence="3" id="KW-0479">Metal-binding</keyword>
<evidence type="ECO:0000256" key="7">
    <source>
        <dbReference type="ARBA" id="ARBA00023150"/>
    </source>
</evidence>
<dbReference type="AlphaFoldDB" id="I0V7S2"/>
<dbReference type="HOGENOM" id="CLU_055597_1_2_11"/>
<dbReference type="InterPro" id="IPR025877">
    <property type="entry name" value="MobA-like_NTP_Trfase"/>
</dbReference>
<evidence type="ECO:0000256" key="5">
    <source>
        <dbReference type="ARBA" id="ARBA00022842"/>
    </source>
</evidence>
<feature type="domain" description="MobA-like NTP transferase" evidence="8">
    <location>
        <begin position="13"/>
        <end position="149"/>
    </location>
</feature>
<dbReference type="PANTHER" id="PTHR19136">
    <property type="entry name" value="MOLYBDENUM COFACTOR GUANYLYLTRANSFERASE"/>
    <property type="match status" value="1"/>
</dbReference>
<keyword evidence="10" id="KW-1185">Reference proteome</keyword>
<dbReference type="EMBL" id="JH636049">
    <property type="protein sequence ID" value="EID56175.1"/>
    <property type="molecule type" value="Genomic_DNA"/>
</dbReference>
<dbReference type="Pfam" id="PF12804">
    <property type="entry name" value="NTP_transf_3"/>
    <property type="match status" value="1"/>
</dbReference>
<accession>I0V7S2</accession>
<evidence type="ECO:0000313" key="9">
    <source>
        <dbReference type="EMBL" id="EID56175.1"/>
    </source>
</evidence>
<evidence type="ECO:0000256" key="6">
    <source>
        <dbReference type="ARBA" id="ARBA00023134"/>
    </source>
</evidence>
<keyword evidence="7" id="KW-0501">Molybdenum cofactor biosynthesis</keyword>
<dbReference type="eggNOG" id="COG0746">
    <property type="taxonomic scope" value="Bacteria"/>
</dbReference>
<protein>
    <submittedName>
        <fullName evidence="9">Molybdopterin-guanine dinucleotide biosynthesis protein A</fullName>
    </submittedName>
</protein>
<dbReference type="GO" id="GO:0016779">
    <property type="term" value="F:nucleotidyltransferase activity"/>
    <property type="evidence" value="ECO:0007669"/>
    <property type="project" value="TreeGrafter"/>
</dbReference>
<evidence type="ECO:0000256" key="3">
    <source>
        <dbReference type="ARBA" id="ARBA00022723"/>
    </source>
</evidence>
<keyword evidence="6" id="KW-0342">GTP-binding</keyword>
<keyword evidence="2" id="KW-0808">Transferase</keyword>
<keyword evidence="1" id="KW-0963">Cytoplasm</keyword>
<dbReference type="CDD" id="cd02503">
    <property type="entry name" value="MobA"/>
    <property type="match status" value="1"/>
</dbReference>
<keyword evidence="5" id="KW-0460">Magnesium</keyword>
<evidence type="ECO:0000259" key="8">
    <source>
        <dbReference type="Pfam" id="PF12804"/>
    </source>
</evidence>
<evidence type="ECO:0000313" key="10">
    <source>
        <dbReference type="Proteomes" id="UP000004691"/>
    </source>
</evidence>
<proteinExistence type="predicted"/>
<keyword evidence="4" id="KW-0547">Nucleotide-binding</keyword>
<dbReference type="GO" id="GO:0005525">
    <property type="term" value="F:GTP binding"/>
    <property type="evidence" value="ECO:0007669"/>
    <property type="project" value="UniProtKB-KW"/>
</dbReference>
<evidence type="ECO:0000256" key="1">
    <source>
        <dbReference type="ARBA" id="ARBA00022490"/>
    </source>
</evidence>
<dbReference type="PANTHER" id="PTHR19136:SF81">
    <property type="entry name" value="MOLYBDENUM COFACTOR GUANYLYLTRANSFERASE"/>
    <property type="match status" value="1"/>
</dbReference>
<dbReference type="SUPFAM" id="SSF53448">
    <property type="entry name" value="Nucleotide-diphospho-sugar transferases"/>
    <property type="match status" value="1"/>
</dbReference>
<dbReference type="STRING" id="882086.SacxiDRAFT_3984"/>
<sequence>MPRSPSVCSPLAGIVLAGGAARRMGGVDKVMLRVAGVPLLERALAALRDADPVVVVGPPRAGIQGVRWTCEDPPGSGPVAALSAGLAVLDSRIGAVAVLAADLMGVTPDTVGRLVVALGADESADGAVLVDSEGRRQWLVGVWRRPILDTAVPPDPRGASLRGTLGTSSIVEVEAIGAEARDVDSPDDLRPRP</sequence>
<dbReference type="InterPro" id="IPR013482">
    <property type="entry name" value="Molybde_CF_guanTrfase"/>
</dbReference>
<dbReference type="Proteomes" id="UP000004691">
    <property type="component" value="Unassembled WGS sequence"/>
</dbReference>
<reference evidence="9 10" key="1">
    <citation type="submission" date="2012-01" db="EMBL/GenBank/DDBJ databases">
        <title>Improved High-Quality Draft sequence of Saccharomonospora xinjiangensis XJ-54.</title>
        <authorList>
            <consortium name="US DOE Joint Genome Institute"/>
            <person name="Lucas S."/>
            <person name="Han J."/>
            <person name="Lapidus A."/>
            <person name="Cheng J.-F."/>
            <person name="Goodwin L."/>
            <person name="Pitluck S."/>
            <person name="Peters L."/>
            <person name="Mikhailova N."/>
            <person name="Teshima H."/>
            <person name="Detter J.C."/>
            <person name="Han C."/>
            <person name="Tapia R."/>
            <person name="Land M."/>
            <person name="Hauser L."/>
            <person name="Kyrpides N."/>
            <person name="Ivanova N."/>
            <person name="Pagani I."/>
            <person name="Brambilla E.-M."/>
            <person name="Klenk H.-P."/>
            <person name="Woyke T."/>
        </authorList>
    </citation>
    <scope>NUCLEOTIDE SEQUENCE [LARGE SCALE GENOMIC DNA]</scope>
    <source>
        <strain evidence="9 10">XJ-54</strain>
    </source>
</reference>
<evidence type="ECO:0000256" key="4">
    <source>
        <dbReference type="ARBA" id="ARBA00022741"/>
    </source>
</evidence>
<gene>
    <name evidence="9" type="ORF">SacxiDRAFT_3984</name>
</gene>
<dbReference type="GO" id="GO:0046872">
    <property type="term" value="F:metal ion binding"/>
    <property type="evidence" value="ECO:0007669"/>
    <property type="project" value="UniProtKB-KW"/>
</dbReference>
<dbReference type="InterPro" id="IPR029044">
    <property type="entry name" value="Nucleotide-diphossugar_trans"/>
</dbReference>
<dbReference type="Gene3D" id="3.90.550.10">
    <property type="entry name" value="Spore Coat Polysaccharide Biosynthesis Protein SpsA, Chain A"/>
    <property type="match status" value="1"/>
</dbReference>
<dbReference type="GO" id="GO:0006777">
    <property type="term" value="P:Mo-molybdopterin cofactor biosynthetic process"/>
    <property type="evidence" value="ECO:0007669"/>
    <property type="project" value="UniProtKB-KW"/>
</dbReference>
<dbReference type="RefSeq" id="WP_006240409.1">
    <property type="nucleotide sequence ID" value="NZ_JH636049.1"/>
</dbReference>